<dbReference type="InterPro" id="IPR036120">
    <property type="entry name" value="SAK/SK_sf"/>
</dbReference>
<protein>
    <submittedName>
        <fullName evidence="1">Similar to staphylokinase and streptokinase</fullName>
    </submittedName>
</protein>
<proteinExistence type="predicted"/>
<dbReference type="GO" id="GO:0016301">
    <property type="term" value="F:kinase activity"/>
    <property type="evidence" value="ECO:0007669"/>
    <property type="project" value="UniProtKB-KW"/>
</dbReference>
<reference evidence="1 2" key="1">
    <citation type="submission" date="2018-06" db="EMBL/GenBank/DDBJ databases">
        <authorList>
            <consortium name="Pathogen Informatics"/>
            <person name="Doyle S."/>
        </authorList>
    </citation>
    <scope>NUCLEOTIDE SEQUENCE [LARGE SCALE GENOMIC DNA]</scope>
    <source>
        <strain evidence="1 2">NCTC12092</strain>
    </source>
</reference>
<dbReference type="EMBL" id="UHFF01000002">
    <property type="protein sequence ID" value="SUN46046.1"/>
    <property type="molecule type" value="Genomic_DNA"/>
</dbReference>
<keyword evidence="1" id="KW-0418">Kinase</keyword>
<dbReference type="GO" id="GO:0005576">
    <property type="term" value="C:extracellular region"/>
    <property type="evidence" value="ECO:0007669"/>
    <property type="project" value="InterPro"/>
</dbReference>
<dbReference type="Gene3D" id="3.10.20.180">
    <property type="match status" value="1"/>
</dbReference>
<dbReference type="Proteomes" id="UP000254461">
    <property type="component" value="Unassembled WGS sequence"/>
</dbReference>
<dbReference type="Gene3D" id="3.10.20.130">
    <property type="match status" value="1"/>
</dbReference>
<dbReference type="AlphaFoldDB" id="A0A380JP31"/>
<organism evidence="1 2">
    <name type="scientific">Streptococcus equi subsp. equi</name>
    <dbReference type="NCBI Taxonomy" id="148942"/>
    <lineage>
        <taxon>Bacteria</taxon>
        <taxon>Bacillati</taxon>
        <taxon>Bacillota</taxon>
        <taxon>Bacilli</taxon>
        <taxon>Lactobacillales</taxon>
        <taxon>Streptococcaceae</taxon>
        <taxon>Streptococcus</taxon>
    </lineage>
</organism>
<sequence length="392" mass="45071">MKRKHLVAIVKGITMTGSALLGATQLQAYAITSEIDGGRIHYQENKGPQLMINIEGYDINTKEQLYPHYMTYNISPGSKITKKELLEMVTNSLHNAVGNPSPDQTYEAIDFIDKPVIKLQLDKDGKSHYKRDFIEIPITEEGFTIPTLKEYNIFELKLLLDTKVNYRKKPKPAIQYTQLAANTPVTVVHRVSFVTLPDTRSLEEFHVLKTQTKEIEKKVGDTITQEDLRASAEELFNQTDLNYHGYMIKHRISTSVSENQQPNNDLFVYDYKEDPFSHYIKATRPEVNYRSFDHADFINEVYFVTTTNTSLPRTQATISVTFIDKEQKQIIRKEEIYGQHLGTRQAVLEALKSQGKLNLLDKSGRQYTIDQLEQNQLSHYTIYLTAINHSSK</sequence>
<evidence type="ECO:0000313" key="2">
    <source>
        <dbReference type="Proteomes" id="UP000254461"/>
    </source>
</evidence>
<evidence type="ECO:0000313" key="1">
    <source>
        <dbReference type="EMBL" id="SUN46046.1"/>
    </source>
</evidence>
<dbReference type="RefSeq" id="WP_043029634.1">
    <property type="nucleotide sequence ID" value="NZ_UHFF01000002.1"/>
</dbReference>
<keyword evidence="1" id="KW-0808">Transferase</keyword>
<dbReference type="SUPFAM" id="SSF54328">
    <property type="entry name" value="Staphylokinase/streptokinase"/>
    <property type="match status" value="2"/>
</dbReference>
<accession>A0A380JP31</accession>
<name>A0A380JP31_9STRE</name>
<gene>
    <name evidence="1" type="primary">sak</name>
    <name evidence="1" type="ORF">NCTC12092_00818</name>
</gene>